<organism evidence="2 3">
    <name type="scientific">Sorangium cellulosum</name>
    <name type="common">Polyangium cellulosum</name>
    <dbReference type="NCBI Taxonomy" id="56"/>
    <lineage>
        <taxon>Bacteria</taxon>
        <taxon>Pseudomonadati</taxon>
        <taxon>Myxococcota</taxon>
        <taxon>Polyangia</taxon>
        <taxon>Polyangiales</taxon>
        <taxon>Polyangiaceae</taxon>
        <taxon>Sorangium</taxon>
    </lineage>
</organism>
<reference evidence="2 3" key="1">
    <citation type="submission" date="2015-09" db="EMBL/GenBank/DDBJ databases">
        <title>Sorangium comparison.</title>
        <authorList>
            <person name="Zaburannyi N."/>
            <person name="Bunk B."/>
            <person name="Overmann J."/>
            <person name="Mueller R."/>
        </authorList>
    </citation>
    <scope>NUCLEOTIDE SEQUENCE [LARGE SCALE GENOMIC DNA]</scope>
    <source>
        <strain evidence="2 3">So ce836</strain>
    </source>
</reference>
<feature type="compositionally biased region" description="Low complexity" evidence="1">
    <location>
        <begin position="268"/>
        <end position="286"/>
    </location>
</feature>
<accession>A0A4P2QXF4</accession>
<feature type="region of interest" description="Disordered" evidence="1">
    <location>
        <begin position="262"/>
        <end position="292"/>
    </location>
</feature>
<sequence length="292" mass="31761">MEKRMGCSAAGRPIRAFPSWRVLQALPYPPRPANMAPFCSTKEAPVADPYIDPFETKIYGKFAREQMAAVLMGKVPPLDGMVEFAIGKQLVADQAMSDVLDRQPRPAPQLDSGAVLDEARDVVVRFSAYLDSLKGRPVDPKVFFRGEAPSVLARRRLTKLTAAVGHIADELEKHRDQVRGADMWLAELREAHEKLGIIERQQRASRVERLELGPEVSTARDAWLGVYNANKSLVRGLLAHLGKPELLPLIFDDLAEIHRATGVSDGLPTGQPGAPAAPTGAPAGQPEASPDA</sequence>
<protein>
    <submittedName>
        <fullName evidence="2">Uncharacterized protein</fullName>
    </submittedName>
</protein>
<evidence type="ECO:0000313" key="3">
    <source>
        <dbReference type="Proteomes" id="UP000295497"/>
    </source>
</evidence>
<gene>
    <name evidence="2" type="ORF">SOCE836_070400</name>
</gene>
<proteinExistence type="predicted"/>
<dbReference type="Proteomes" id="UP000295497">
    <property type="component" value="Chromosome"/>
</dbReference>
<evidence type="ECO:0000256" key="1">
    <source>
        <dbReference type="SAM" id="MobiDB-lite"/>
    </source>
</evidence>
<dbReference type="AlphaFoldDB" id="A0A4P2QXF4"/>
<dbReference type="EMBL" id="CP012672">
    <property type="protein sequence ID" value="AUX34861.1"/>
    <property type="molecule type" value="Genomic_DNA"/>
</dbReference>
<name>A0A4P2QXF4_SORCE</name>
<evidence type="ECO:0000313" key="2">
    <source>
        <dbReference type="EMBL" id="AUX34861.1"/>
    </source>
</evidence>